<feature type="domain" description="UspA" evidence="3">
    <location>
        <begin position="5"/>
        <end position="136"/>
    </location>
</feature>
<dbReference type="PANTHER" id="PTHR46268">
    <property type="entry name" value="STRESS RESPONSE PROTEIN NHAX"/>
    <property type="match status" value="1"/>
</dbReference>
<feature type="compositionally biased region" description="Low complexity" evidence="2">
    <location>
        <begin position="205"/>
        <end position="218"/>
    </location>
</feature>
<keyword evidence="5" id="KW-1185">Reference proteome</keyword>
<evidence type="ECO:0000259" key="3">
    <source>
        <dbReference type="Pfam" id="PF00582"/>
    </source>
</evidence>
<accession>A0ABN3MQV4</accession>
<comment type="caution">
    <text evidence="4">The sequence shown here is derived from an EMBL/GenBank/DDBJ whole genome shotgun (WGS) entry which is preliminary data.</text>
</comment>
<sequence length="306" mass="31407">MPLSVVAGVDGSRESLAAVGWAAREALVRGLPLHLVHAREWQPYAHAPLADPGAPNRRGERALREAVAEVGLRHPGLEVTAEQVDGRPEAVLAAVAGEAELLALGSHGVGGLAGLVMGSVALAVAARAERPVVLVRAGRAEEDERRPDASGLPSVSTPYRDVVLGLGPAGPCEEVLEFAFDAAARRAAALRIAHGRAPAVPAGFGYGDADPADPADAGPGRGPGYGEGEDADGLLHVWRRKFPEVEVREQAVVGRPGRHLAEAASDACLVVVGRRARHSSAGAHIGPVAQAVLHHCAAPVAVVPHG</sequence>
<dbReference type="PRINTS" id="PR01438">
    <property type="entry name" value="UNVRSLSTRESS"/>
</dbReference>
<evidence type="ECO:0000256" key="1">
    <source>
        <dbReference type="ARBA" id="ARBA00008791"/>
    </source>
</evidence>
<dbReference type="Pfam" id="PF00582">
    <property type="entry name" value="Usp"/>
    <property type="match status" value="2"/>
</dbReference>
<evidence type="ECO:0000313" key="4">
    <source>
        <dbReference type="EMBL" id="GAA2506832.1"/>
    </source>
</evidence>
<proteinExistence type="inferred from homology"/>
<dbReference type="EMBL" id="BAAATA010000041">
    <property type="protein sequence ID" value="GAA2506832.1"/>
    <property type="molecule type" value="Genomic_DNA"/>
</dbReference>
<evidence type="ECO:0000313" key="5">
    <source>
        <dbReference type="Proteomes" id="UP001501358"/>
    </source>
</evidence>
<dbReference type="Proteomes" id="UP001501358">
    <property type="component" value="Unassembled WGS sequence"/>
</dbReference>
<name>A0ABN3MQV4_9ACTN</name>
<protein>
    <submittedName>
        <fullName evidence="4">Universal stress protein</fullName>
    </submittedName>
</protein>
<gene>
    <name evidence="4" type="ORF">GCM10010406_49270</name>
</gene>
<reference evidence="4 5" key="1">
    <citation type="journal article" date="2019" name="Int. J. Syst. Evol. Microbiol.">
        <title>The Global Catalogue of Microorganisms (GCM) 10K type strain sequencing project: providing services to taxonomists for standard genome sequencing and annotation.</title>
        <authorList>
            <consortium name="The Broad Institute Genomics Platform"/>
            <consortium name="The Broad Institute Genome Sequencing Center for Infectious Disease"/>
            <person name="Wu L."/>
            <person name="Ma J."/>
        </authorList>
    </citation>
    <scope>NUCLEOTIDE SEQUENCE [LARGE SCALE GENOMIC DNA]</scope>
    <source>
        <strain evidence="4 5">JCM 6307</strain>
    </source>
</reference>
<dbReference type="Gene3D" id="3.40.50.620">
    <property type="entry name" value="HUPs"/>
    <property type="match status" value="2"/>
</dbReference>
<dbReference type="InterPro" id="IPR006015">
    <property type="entry name" value="Universal_stress_UspA"/>
</dbReference>
<feature type="region of interest" description="Disordered" evidence="2">
    <location>
        <begin position="205"/>
        <end position="227"/>
    </location>
</feature>
<comment type="similarity">
    <text evidence="1">Belongs to the universal stress protein A family.</text>
</comment>
<feature type="domain" description="UspA" evidence="3">
    <location>
        <begin position="159"/>
        <end position="304"/>
    </location>
</feature>
<dbReference type="InterPro" id="IPR014729">
    <property type="entry name" value="Rossmann-like_a/b/a_fold"/>
</dbReference>
<dbReference type="RefSeq" id="WP_344385528.1">
    <property type="nucleotide sequence ID" value="NZ_BAAATA010000041.1"/>
</dbReference>
<dbReference type="InterPro" id="IPR006016">
    <property type="entry name" value="UspA"/>
</dbReference>
<organism evidence="4 5">
    <name type="scientific">Streptomyces thermolineatus</name>
    <dbReference type="NCBI Taxonomy" id="44033"/>
    <lineage>
        <taxon>Bacteria</taxon>
        <taxon>Bacillati</taxon>
        <taxon>Actinomycetota</taxon>
        <taxon>Actinomycetes</taxon>
        <taxon>Kitasatosporales</taxon>
        <taxon>Streptomycetaceae</taxon>
        <taxon>Streptomyces</taxon>
    </lineage>
</organism>
<evidence type="ECO:0000256" key="2">
    <source>
        <dbReference type="SAM" id="MobiDB-lite"/>
    </source>
</evidence>
<dbReference type="PANTHER" id="PTHR46268:SF6">
    <property type="entry name" value="UNIVERSAL STRESS PROTEIN UP12"/>
    <property type="match status" value="1"/>
</dbReference>
<dbReference type="SUPFAM" id="SSF52402">
    <property type="entry name" value="Adenine nucleotide alpha hydrolases-like"/>
    <property type="match status" value="2"/>
</dbReference>